<protein>
    <submittedName>
        <fullName evidence="1">Uncharacterized protein</fullName>
    </submittedName>
</protein>
<dbReference type="SUPFAM" id="SSF51419">
    <property type="entry name" value="PLP-binding barrel"/>
    <property type="match status" value="1"/>
</dbReference>
<dbReference type="STRING" id="1682113.A7U43_23885"/>
<dbReference type="KEGG" id="madi:A7U43_23885"/>
<name>A0A172UW81_9MYCO</name>
<dbReference type="InterPro" id="IPR029066">
    <property type="entry name" value="PLP-binding_barrel"/>
</dbReference>
<organism evidence="1 2">
    <name type="scientific">Mycobacterium adipatum</name>
    <dbReference type="NCBI Taxonomy" id="1682113"/>
    <lineage>
        <taxon>Bacteria</taxon>
        <taxon>Bacillati</taxon>
        <taxon>Actinomycetota</taxon>
        <taxon>Actinomycetes</taxon>
        <taxon>Mycobacteriales</taxon>
        <taxon>Mycobacteriaceae</taxon>
        <taxon>Mycobacterium</taxon>
    </lineage>
</organism>
<gene>
    <name evidence="1" type="ORF">A7U43_23885</name>
</gene>
<reference evidence="1 2" key="1">
    <citation type="submission" date="2016-05" db="EMBL/GenBank/DDBJ databases">
        <title>Complete genome sequence of a phthalic acid esters degrading Mycobacterium sp. YC-RL4.</title>
        <authorList>
            <person name="Ren L."/>
            <person name="Fan S."/>
            <person name="Ruth N."/>
            <person name="Jia Y."/>
            <person name="Wang J."/>
            <person name="Qiao C."/>
        </authorList>
    </citation>
    <scope>NUCLEOTIDE SEQUENCE [LARGE SCALE GENOMIC DNA]</scope>
    <source>
        <strain evidence="1 2">YC-RL4</strain>
    </source>
</reference>
<accession>A0A172UW81</accession>
<dbReference type="OrthoDB" id="4439908at2"/>
<sequence>MTDLDTHACSPHRLRASIRTVRRVLPRAACGLPAVLLVDPMVAAWVRGHGVTVYAGDAHGLGLVRAAGVAPEQVVWQCGPSAIGISGALSCGVTRFVASAPGQLNTLADLAPGVASVHLDHGCVVAGQPSEAIGVIGMHCCVDTSAPMRWGGAAELLLGRIAALRRLGVDVTRISLVGGPADAWLRADKHELTALASAVDDAIDDGCARWRLPRPGLTLGPSRP</sequence>
<dbReference type="AlphaFoldDB" id="A0A172UW81"/>
<dbReference type="RefSeq" id="WP_068003619.1">
    <property type="nucleotide sequence ID" value="NZ_CP015596.1"/>
</dbReference>
<dbReference type="Proteomes" id="UP000077143">
    <property type="component" value="Chromosome"/>
</dbReference>
<evidence type="ECO:0000313" key="2">
    <source>
        <dbReference type="Proteomes" id="UP000077143"/>
    </source>
</evidence>
<evidence type="ECO:0000313" key="1">
    <source>
        <dbReference type="EMBL" id="ANE83218.1"/>
    </source>
</evidence>
<keyword evidence="2" id="KW-1185">Reference proteome</keyword>
<dbReference type="EMBL" id="CP015596">
    <property type="protein sequence ID" value="ANE83218.1"/>
    <property type="molecule type" value="Genomic_DNA"/>
</dbReference>
<proteinExistence type="predicted"/>